<sequence>MLHYESDEVLERRGGRSRPFAGKEPAGIQAAKGAETEQLLASGRAAAVTGYNNIVLAEGASAE</sequence>
<protein>
    <submittedName>
        <fullName evidence="2">Uncharacterized protein</fullName>
    </submittedName>
</protein>
<gene>
    <name evidence="2" type="ORF">GCM10011378_17840</name>
</gene>
<organism evidence="2 3">
    <name type="scientific">Hymenobacter glacieicola</name>
    <dbReference type="NCBI Taxonomy" id="1562124"/>
    <lineage>
        <taxon>Bacteria</taxon>
        <taxon>Pseudomonadati</taxon>
        <taxon>Bacteroidota</taxon>
        <taxon>Cytophagia</taxon>
        <taxon>Cytophagales</taxon>
        <taxon>Hymenobacteraceae</taxon>
        <taxon>Hymenobacter</taxon>
    </lineage>
</organism>
<accession>A0ABQ1WSQ5</accession>
<reference evidence="3" key="1">
    <citation type="journal article" date="2019" name="Int. J. Syst. Evol. Microbiol.">
        <title>The Global Catalogue of Microorganisms (GCM) 10K type strain sequencing project: providing services to taxonomists for standard genome sequencing and annotation.</title>
        <authorList>
            <consortium name="The Broad Institute Genomics Platform"/>
            <consortium name="The Broad Institute Genome Sequencing Center for Infectious Disease"/>
            <person name="Wu L."/>
            <person name="Ma J."/>
        </authorList>
    </citation>
    <scope>NUCLEOTIDE SEQUENCE [LARGE SCALE GENOMIC DNA]</scope>
    <source>
        <strain evidence="3">CGMCC 1.12990</strain>
    </source>
</reference>
<feature type="compositionally biased region" description="Basic and acidic residues" evidence="1">
    <location>
        <begin position="1"/>
        <end position="14"/>
    </location>
</feature>
<name>A0ABQ1WSQ5_9BACT</name>
<feature type="region of interest" description="Disordered" evidence="1">
    <location>
        <begin position="1"/>
        <end position="29"/>
    </location>
</feature>
<dbReference type="Proteomes" id="UP000601361">
    <property type="component" value="Unassembled WGS sequence"/>
</dbReference>
<proteinExistence type="predicted"/>
<evidence type="ECO:0000313" key="3">
    <source>
        <dbReference type="Proteomes" id="UP000601361"/>
    </source>
</evidence>
<dbReference type="EMBL" id="BMGS01000004">
    <property type="protein sequence ID" value="GGG41936.1"/>
    <property type="molecule type" value="Genomic_DNA"/>
</dbReference>
<keyword evidence="3" id="KW-1185">Reference proteome</keyword>
<comment type="caution">
    <text evidence="2">The sequence shown here is derived from an EMBL/GenBank/DDBJ whole genome shotgun (WGS) entry which is preliminary data.</text>
</comment>
<evidence type="ECO:0000256" key="1">
    <source>
        <dbReference type="SAM" id="MobiDB-lite"/>
    </source>
</evidence>
<evidence type="ECO:0000313" key="2">
    <source>
        <dbReference type="EMBL" id="GGG41936.1"/>
    </source>
</evidence>